<keyword evidence="4" id="KW-1185">Reference proteome</keyword>
<sequence>MNEALLFDFNKNTNAKEWRIIDDTVMGGRSYGKFKMDDAGNGVFYGDVSIANNGGFSSVRYQMNRKAIGNYTKVAIRLKGDGKEYQFRIKDNVNSYYSYITTFKTSGEWETVTINLNDLYPSFRGQTLNFPNFKGDFLEEIVFLIGNKKNESFELVLDKIELVK</sequence>
<dbReference type="Gene3D" id="2.60.120.430">
    <property type="entry name" value="Galactose-binding lectin"/>
    <property type="match status" value="1"/>
</dbReference>
<name>A0A365P3W3_9FLAO</name>
<accession>A0A365P3W3</accession>
<dbReference type="InterPro" id="IPR008979">
    <property type="entry name" value="Galactose-bd-like_sf"/>
</dbReference>
<comment type="similarity">
    <text evidence="1">Belongs to the CIA30 family.</text>
</comment>
<dbReference type="Pfam" id="PF08547">
    <property type="entry name" value="CIA30"/>
    <property type="match status" value="1"/>
</dbReference>
<evidence type="ECO:0000256" key="1">
    <source>
        <dbReference type="ARBA" id="ARBA00007884"/>
    </source>
</evidence>
<comment type="caution">
    <text evidence="3">The sequence shown here is derived from an EMBL/GenBank/DDBJ whole genome shotgun (WGS) entry which is preliminary data.</text>
</comment>
<dbReference type="Proteomes" id="UP000253319">
    <property type="component" value="Unassembled WGS sequence"/>
</dbReference>
<dbReference type="PANTHER" id="PTHR13194">
    <property type="entry name" value="COMPLEX I INTERMEDIATE-ASSOCIATED PROTEIN 30"/>
    <property type="match status" value="1"/>
</dbReference>
<dbReference type="InterPro" id="IPR013857">
    <property type="entry name" value="NADH-UbQ_OxRdtase-assoc_prot30"/>
</dbReference>
<evidence type="ECO:0000259" key="2">
    <source>
        <dbReference type="Pfam" id="PF08547"/>
    </source>
</evidence>
<feature type="domain" description="NADH:ubiquinone oxidoreductase intermediate-associated protein 30" evidence="2">
    <location>
        <begin position="7"/>
        <end position="156"/>
    </location>
</feature>
<organism evidence="3 4">
    <name type="scientific">Flavobacterium tibetense</name>
    <dbReference type="NCBI Taxonomy" id="2233533"/>
    <lineage>
        <taxon>Bacteria</taxon>
        <taxon>Pseudomonadati</taxon>
        <taxon>Bacteroidota</taxon>
        <taxon>Flavobacteriia</taxon>
        <taxon>Flavobacteriales</taxon>
        <taxon>Flavobacteriaceae</taxon>
        <taxon>Flavobacterium</taxon>
    </lineage>
</organism>
<evidence type="ECO:0000313" key="3">
    <source>
        <dbReference type="EMBL" id="RBA29254.1"/>
    </source>
</evidence>
<reference evidence="3 4" key="1">
    <citation type="submission" date="2018-06" db="EMBL/GenBank/DDBJ databases">
        <title>Flavobacterium tibetense sp. nov., isolated from a wetland YonghuCo on Tibetan Plateau.</title>
        <authorList>
            <person name="Xing P."/>
            <person name="Phurbu D."/>
            <person name="Lu H."/>
        </authorList>
    </citation>
    <scope>NUCLEOTIDE SEQUENCE [LARGE SCALE GENOMIC DNA]</scope>
    <source>
        <strain evidence="3 4">YH5</strain>
    </source>
</reference>
<dbReference type="InterPro" id="IPR039131">
    <property type="entry name" value="NDUFAF1"/>
</dbReference>
<dbReference type="RefSeq" id="WP_113988236.1">
    <property type="nucleotide sequence ID" value="NZ_QLST01000003.1"/>
</dbReference>
<evidence type="ECO:0000313" key="4">
    <source>
        <dbReference type="Proteomes" id="UP000253319"/>
    </source>
</evidence>
<protein>
    <submittedName>
        <fullName evidence="3">CIA30 family protein</fullName>
    </submittedName>
</protein>
<gene>
    <name evidence="3" type="ORF">DPN68_03605</name>
</gene>
<dbReference type="OrthoDB" id="442188at2"/>
<dbReference type="SUPFAM" id="SSF49785">
    <property type="entry name" value="Galactose-binding domain-like"/>
    <property type="match status" value="1"/>
</dbReference>
<dbReference type="PANTHER" id="PTHR13194:SF19">
    <property type="entry name" value="NAD(P)-BINDING ROSSMANN-FOLD SUPERFAMILY PROTEIN"/>
    <property type="match status" value="1"/>
</dbReference>
<dbReference type="AlphaFoldDB" id="A0A365P3W3"/>
<dbReference type="EMBL" id="QLST01000003">
    <property type="protein sequence ID" value="RBA29254.1"/>
    <property type="molecule type" value="Genomic_DNA"/>
</dbReference>
<proteinExistence type="inferred from homology"/>